<dbReference type="GO" id="GO:0047840">
    <property type="term" value="F:dCTP diphosphatase activity"/>
    <property type="evidence" value="ECO:0007669"/>
    <property type="project" value="UniProtKB-EC"/>
</dbReference>
<keyword evidence="8" id="KW-0460">Magnesium</keyword>
<dbReference type="EnsemblMetazoa" id="XM_038203269.1">
    <property type="protein sequence ID" value="XP_038059197.1"/>
    <property type="gene ID" value="LOC119730396"/>
</dbReference>
<keyword evidence="4" id="KW-0963">Cytoplasm</keyword>
<evidence type="ECO:0000256" key="1">
    <source>
        <dbReference type="ARBA" id="ARBA00001946"/>
    </source>
</evidence>
<feature type="region of interest" description="Disordered" evidence="14">
    <location>
        <begin position="302"/>
        <end position="342"/>
    </location>
</feature>
<evidence type="ECO:0000256" key="6">
    <source>
        <dbReference type="ARBA" id="ARBA00022723"/>
    </source>
</evidence>
<comment type="function">
    <text evidence="10">Hydrolyzes deoxynucleoside triphosphates (dNTPs) to the corresponding nucleoside monophosphates. Has a strong preference for dCTP and its analogs including 5-iodo-dCTP and 5-methyl-dCTP for which it may even have a higher efficiency. May protect DNA or RNA against the incorporation of these genotoxic nucleotide analogs through their catabolism.</text>
</comment>
<keyword evidence="5" id="KW-0597">Phosphoprotein</keyword>
<dbReference type="OrthoDB" id="411123at2759"/>
<feature type="compositionally biased region" description="Low complexity" evidence="14">
    <location>
        <begin position="307"/>
        <end position="319"/>
    </location>
</feature>
<evidence type="ECO:0000313" key="16">
    <source>
        <dbReference type="Proteomes" id="UP000887568"/>
    </source>
</evidence>
<evidence type="ECO:0000256" key="11">
    <source>
        <dbReference type="ARBA" id="ARBA00066457"/>
    </source>
</evidence>
<dbReference type="InterPro" id="IPR052555">
    <property type="entry name" value="dCTP_Pyrophosphatase"/>
</dbReference>
<dbReference type="Pfam" id="PF12643">
    <property type="entry name" value="MazG-like"/>
    <property type="match status" value="1"/>
</dbReference>
<accession>A0A914A5Q9</accession>
<dbReference type="GO" id="GO:0046872">
    <property type="term" value="F:metal ion binding"/>
    <property type="evidence" value="ECO:0007669"/>
    <property type="project" value="UniProtKB-KW"/>
</dbReference>
<evidence type="ECO:0000256" key="14">
    <source>
        <dbReference type="SAM" id="MobiDB-lite"/>
    </source>
</evidence>
<evidence type="ECO:0000256" key="2">
    <source>
        <dbReference type="ARBA" id="ARBA00004514"/>
    </source>
</evidence>
<dbReference type="CDD" id="cd11537">
    <property type="entry name" value="NTP-PPase_RS21-C6_like"/>
    <property type="match status" value="1"/>
</dbReference>
<evidence type="ECO:0000256" key="12">
    <source>
        <dbReference type="ARBA" id="ARBA00070266"/>
    </source>
</evidence>
<dbReference type="Proteomes" id="UP000887568">
    <property type="component" value="Unplaced"/>
</dbReference>
<dbReference type="FunFam" id="1.10.287.1080:FF:000004">
    <property type="entry name" value="dCTP pyrophosphatase 1"/>
    <property type="match status" value="1"/>
</dbReference>
<feature type="compositionally biased region" description="Basic and acidic residues" evidence="14">
    <location>
        <begin position="8"/>
        <end position="35"/>
    </location>
</feature>
<keyword evidence="16" id="KW-1185">Reference proteome</keyword>
<reference evidence="15" key="1">
    <citation type="submission" date="2022-11" db="UniProtKB">
        <authorList>
            <consortium name="EnsemblMetazoa"/>
        </authorList>
    </citation>
    <scope>IDENTIFICATION</scope>
</reference>
<evidence type="ECO:0000256" key="5">
    <source>
        <dbReference type="ARBA" id="ARBA00022553"/>
    </source>
</evidence>
<dbReference type="RefSeq" id="XP_038059197.1">
    <property type="nucleotide sequence ID" value="XM_038203269.1"/>
</dbReference>
<protein>
    <recommendedName>
        <fullName evidence="12">dCTP pyrophosphatase 1</fullName>
        <ecNumber evidence="11">3.6.1.12</ecNumber>
    </recommendedName>
    <alternativeName>
        <fullName evidence="13">Deoxycytidine-triphosphatase 1</fullName>
    </alternativeName>
</protein>
<comment type="subunit">
    <text evidence="3">Homotetramer.</text>
</comment>
<dbReference type="OMA" id="AYHPITV"/>
<dbReference type="PANTHER" id="PTHR46523">
    <property type="entry name" value="DCTP PYROPHOSPHATASE 1"/>
    <property type="match status" value="1"/>
</dbReference>
<dbReference type="GeneID" id="119730396"/>
<dbReference type="Gene3D" id="1.10.287.1080">
    <property type="entry name" value="MazG-like"/>
    <property type="match status" value="1"/>
</dbReference>
<comment type="catalytic activity">
    <reaction evidence="9">
        <text>dCTP + H2O = dCMP + diphosphate + H(+)</text>
        <dbReference type="Rhea" id="RHEA:22636"/>
        <dbReference type="ChEBI" id="CHEBI:15377"/>
        <dbReference type="ChEBI" id="CHEBI:15378"/>
        <dbReference type="ChEBI" id="CHEBI:33019"/>
        <dbReference type="ChEBI" id="CHEBI:57566"/>
        <dbReference type="ChEBI" id="CHEBI:61481"/>
        <dbReference type="EC" id="3.6.1.12"/>
    </reaction>
</comment>
<dbReference type="GO" id="GO:0005829">
    <property type="term" value="C:cytosol"/>
    <property type="evidence" value="ECO:0007669"/>
    <property type="project" value="UniProtKB-SubCell"/>
</dbReference>
<dbReference type="EC" id="3.6.1.12" evidence="11"/>
<comment type="cofactor">
    <cofactor evidence="1">
        <name>Mg(2+)</name>
        <dbReference type="ChEBI" id="CHEBI:18420"/>
    </cofactor>
</comment>
<dbReference type="InterPro" id="IPR025984">
    <property type="entry name" value="DCTPP"/>
</dbReference>
<dbReference type="GO" id="GO:0042802">
    <property type="term" value="F:identical protein binding"/>
    <property type="evidence" value="ECO:0007669"/>
    <property type="project" value="UniProtKB-ARBA"/>
</dbReference>
<dbReference type="SUPFAM" id="SSF101386">
    <property type="entry name" value="all-alpha NTP pyrophosphatases"/>
    <property type="match status" value="1"/>
</dbReference>
<evidence type="ECO:0000313" key="15">
    <source>
        <dbReference type="EnsemblMetazoa" id="XP_038059197.1"/>
    </source>
</evidence>
<feature type="region of interest" description="Disordered" evidence="14">
    <location>
        <begin position="376"/>
        <end position="424"/>
    </location>
</feature>
<evidence type="ECO:0000256" key="7">
    <source>
        <dbReference type="ARBA" id="ARBA00022801"/>
    </source>
</evidence>
<keyword evidence="7" id="KW-0378">Hydrolase</keyword>
<evidence type="ECO:0000256" key="4">
    <source>
        <dbReference type="ARBA" id="ARBA00022490"/>
    </source>
</evidence>
<keyword evidence="6" id="KW-0479">Metal-binding</keyword>
<sequence length="579" mass="64073">MSNYSEDQSTRGENRAICTTRRDRSDGLHFRRQSDQLESSPPGELHSSKLIVRHPVLFHGSSLNGLCNTDHYRQTERVRIFQTAVSAFFREAMSDGERGDNYGAGRHRGLPPPLTTQAYHPITVPVLPPAPAPAPAPPPPPSRHYCCSPGSRLVIFCGLRKSLREILSSKHTSSMYSLVPMMYSQADLFYSPRSKRNDSEGDMGQSATTLGGGVSSAWKGLKIAVTPNPKAHLHFNSAVRQAVEKYSDVLSSMKCHHMDDIIKEVMRLCPLLRNEVTVKNKVRRAVKSYICNAVTHYKRKQRNKVLGYSSTSHGSGSASRVHGPDHSEAHSPDVEDFFGGDSSSSYQDELIDYSNAGHAAHASVTMGSVSPQENAVVYDQGPAPTSTIHRRLSASSAESCPQTDSVSDSERSQPSVAIAKSELGPDRQLQITEVRTIMDVDGDSCVASSGAKDEKGFQFSEGPSMEELRAVQADFAKQRDWDQFHQPRNLLLAMIGEVGEVSELFQWRGECKEGLEDWSEKDKKHLGQELSDVLMYLIRLAEKCHVDLPRAAMEKVGLNAKKYPAQKVYGSSKKYTEYD</sequence>
<dbReference type="PANTHER" id="PTHR46523:SF1">
    <property type="entry name" value="DCTP PYROPHOSPHATASE 1"/>
    <property type="match status" value="1"/>
</dbReference>
<name>A0A914A5Q9_PATMI</name>
<comment type="subcellular location">
    <subcellularLocation>
        <location evidence="2">Cytoplasm</location>
        <location evidence="2">Cytosol</location>
    </subcellularLocation>
</comment>
<feature type="region of interest" description="Disordered" evidence="14">
    <location>
        <begin position="1"/>
        <end position="46"/>
    </location>
</feature>
<dbReference type="GO" id="GO:0006253">
    <property type="term" value="P:dCTP catabolic process"/>
    <property type="evidence" value="ECO:0007669"/>
    <property type="project" value="TreeGrafter"/>
</dbReference>
<feature type="compositionally biased region" description="Basic and acidic residues" evidence="14">
    <location>
        <begin position="322"/>
        <end position="333"/>
    </location>
</feature>
<proteinExistence type="predicted"/>
<feature type="compositionally biased region" description="Polar residues" evidence="14">
    <location>
        <begin position="383"/>
        <end position="406"/>
    </location>
</feature>
<organism evidence="15 16">
    <name type="scientific">Patiria miniata</name>
    <name type="common">Bat star</name>
    <name type="synonym">Asterina miniata</name>
    <dbReference type="NCBI Taxonomy" id="46514"/>
    <lineage>
        <taxon>Eukaryota</taxon>
        <taxon>Metazoa</taxon>
        <taxon>Echinodermata</taxon>
        <taxon>Eleutherozoa</taxon>
        <taxon>Asterozoa</taxon>
        <taxon>Asteroidea</taxon>
        <taxon>Valvatacea</taxon>
        <taxon>Valvatida</taxon>
        <taxon>Asterinidae</taxon>
        <taxon>Patiria</taxon>
    </lineage>
</organism>
<dbReference type="GO" id="GO:0042262">
    <property type="term" value="P:DNA protection"/>
    <property type="evidence" value="ECO:0007669"/>
    <property type="project" value="TreeGrafter"/>
</dbReference>
<evidence type="ECO:0000256" key="8">
    <source>
        <dbReference type="ARBA" id="ARBA00022842"/>
    </source>
</evidence>
<evidence type="ECO:0000256" key="10">
    <source>
        <dbReference type="ARBA" id="ARBA00058235"/>
    </source>
</evidence>
<evidence type="ECO:0000256" key="13">
    <source>
        <dbReference type="ARBA" id="ARBA00076045"/>
    </source>
</evidence>
<evidence type="ECO:0000256" key="3">
    <source>
        <dbReference type="ARBA" id="ARBA00011881"/>
    </source>
</evidence>
<evidence type="ECO:0000256" key="9">
    <source>
        <dbReference type="ARBA" id="ARBA00050236"/>
    </source>
</evidence>
<dbReference type="AlphaFoldDB" id="A0A914A5Q9"/>